<keyword evidence="3" id="KW-0064">Aspartyl protease</keyword>
<keyword evidence="8" id="KW-1185">Reference proteome</keyword>
<keyword evidence="5" id="KW-0175">Coiled coil</keyword>
<dbReference type="GO" id="GO:0006508">
    <property type="term" value="P:proteolysis"/>
    <property type="evidence" value="ECO:0007669"/>
    <property type="project" value="UniProtKB-KW"/>
</dbReference>
<dbReference type="CDD" id="cd05479">
    <property type="entry name" value="RP_DDI"/>
    <property type="match status" value="1"/>
</dbReference>
<dbReference type="EMBL" id="FLRD01000139">
    <property type="protein sequence ID" value="SBT46307.1"/>
    <property type="molecule type" value="Genomic_DNA"/>
</dbReference>
<comment type="similarity">
    <text evidence="1">Belongs to the DDI1 family.</text>
</comment>
<dbReference type="InterPro" id="IPR019103">
    <property type="entry name" value="Peptidase_aspartic_DDI1-type"/>
</dbReference>
<sequence length="478" mass="54330">MVFITISDDNKIITSLDVHEDTEMCTIMNIIENDFQLDMNVYELTYNGNSLSKCDTVKKLNIREGDLLFVQKKLNLDLTNEVVPGTIGGNMASTTNPPSSTIDATGVNGMTGAAMSALLEQFRTFQENAYIKKEAENLLQMKKDRGRMSILQLQDKELYDAINNENLEEIEKIVKEKYEKEKQEKEREQQMYENALKNPLSEDSQKYIYEHIYKNQINSNLALAQEHFPEAFGMVFMLYIQVEINKNIVHAFVDSGAQSSIMSKKCAEKCNILRLMDTRFTGIAKGVGTKSILGKIHMVDIKIGSCFYAVSLTIIDEYDIDFIFGLDLLKRHQCSIDLKKNALIIEDNEIPFLSEKDVLARSSQSDEFNPSKDLPAISPFYIKPKGIPSKSMRGIKKLSVRSSLTRYLSKKGKIGLQILVAILDCKFWWQYWVANFGGNIGLQILVAILGCKFWWQYWVANFGGNIELQILVAILSSE</sequence>
<dbReference type="InterPro" id="IPR029071">
    <property type="entry name" value="Ubiquitin-like_domsf"/>
</dbReference>
<evidence type="ECO:0000256" key="4">
    <source>
        <dbReference type="ARBA" id="ARBA00022801"/>
    </source>
</evidence>
<dbReference type="SUPFAM" id="SSF54236">
    <property type="entry name" value="Ubiquitin-like"/>
    <property type="match status" value="1"/>
</dbReference>
<evidence type="ECO:0000313" key="8">
    <source>
        <dbReference type="Proteomes" id="UP000078555"/>
    </source>
</evidence>
<name>A0A1A8ZQZ8_PLAOA</name>
<dbReference type="PANTHER" id="PTHR12917:SF1">
    <property type="entry name" value="AT13091P"/>
    <property type="match status" value="1"/>
</dbReference>
<dbReference type="Gene3D" id="2.40.70.10">
    <property type="entry name" value="Acid Proteases"/>
    <property type="match status" value="1"/>
</dbReference>
<evidence type="ECO:0000259" key="6">
    <source>
        <dbReference type="Pfam" id="PF09668"/>
    </source>
</evidence>
<feature type="domain" description="Aspartic peptidase DDI1-type" evidence="6">
    <location>
        <begin position="229"/>
        <end position="337"/>
    </location>
</feature>
<organism evidence="7 8">
    <name type="scientific">Plasmodium ovale wallikeri</name>
    <dbReference type="NCBI Taxonomy" id="864142"/>
    <lineage>
        <taxon>Eukaryota</taxon>
        <taxon>Sar</taxon>
        <taxon>Alveolata</taxon>
        <taxon>Apicomplexa</taxon>
        <taxon>Aconoidasida</taxon>
        <taxon>Haemosporida</taxon>
        <taxon>Plasmodiidae</taxon>
        <taxon>Plasmodium</taxon>
        <taxon>Plasmodium (Plasmodium)</taxon>
    </lineage>
</organism>
<protein>
    <submittedName>
        <fullName evidence="7">DNA-damage inducible protein</fullName>
    </submittedName>
</protein>
<keyword evidence="2" id="KW-0645">Protease</keyword>
<gene>
    <name evidence="7" type="ORF">POVWA1_053490</name>
</gene>
<evidence type="ECO:0000256" key="1">
    <source>
        <dbReference type="ARBA" id="ARBA00009136"/>
    </source>
</evidence>
<evidence type="ECO:0000256" key="5">
    <source>
        <dbReference type="SAM" id="Coils"/>
    </source>
</evidence>
<keyword evidence="4" id="KW-0378">Hydrolase</keyword>
<reference evidence="8" key="1">
    <citation type="submission" date="2016-05" db="EMBL/GenBank/DDBJ databases">
        <authorList>
            <person name="Naeem Raeece"/>
        </authorList>
    </citation>
    <scope>NUCLEOTIDE SEQUENCE [LARGE SCALE GENOMIC DNA]</scope>
</reference>
<dbReference type="Proteomes" id="UP000078555">
    <property type="component" value="Unassembled WGS sequence"/>
</dbReference>
<evidence type="ECO:0000256" key="2">
    <source>
        <dbReference type="ARBA" id="ARBA00022670"/>
    </source>
</evidence>
<feature type="coiled-coil region" evidence="5">
    <location>
        <begin position="164"/>
        <end position="198"/>
    </location>
</feature>
<dbReference type="GO" id="GO:0004190">
    <property type="term" value="F:aspartic-type endopeptidase activity"/>
    <property type="evidence" value="ECO:0007669"/>
    <property type="project" value="UniProtKB-KW"/>
</dbReference>
<accession>A0A1A8ZQZ8</accession>
<evidence type="ECO:0000313" key="7">
    <source>
        <dbReference type="EMBL" id="SBT46307.1"/>
    </source>
</evidence>
<dbReference type="Gene3D" id="3.10.20.90">
    <property type="entry name" value="Phosphatidylinositol 3-kinase Catalytic Subunit, Chain A, domain 1"/>
    <property type="match status" value="1"/>
</dbReference>
<dbReference type="InterPro" id="IPR021109">
    <property type="entry name" value="Peptidase_aspartic_dom_sf"/>
</dbReference>
<dbReference type="AlphaFoldDB" id="A0A1A8ZQZ8"/>
<dbReference type="SUPFAM" id="SSF50630">
    <property type="entry name" value="Acid proteases"/>
    <property type="match status" value="1"/>
</dbReference>
<proteinExistence type="inferred from homology"/>
<evidence type="ECO:0000256" key="3">
    <source>
        <dbReference type="ARBA" id="ARBA00022750"/>
    </source>
</evidence>
<dbReference type="Pfam" id="PF09668">
    <property type="entry name" value="Asp_protease"/>
    <property type="match status" value="1"/>
</dbReference>
<dbReference type="PANTHER" id="PTHR12917">
    <property type="entry name" value="ASPARTYL PROTEASE DDI-RELATED"/>
    <property type="match status" value="1"/>
</dbReference>